<gene>
    <name evidence="2" type="ORF">IAB78_07460</name>
</gene>
<protein>
    <recommendedName>
        <fullName evidence="4">Secreted protein</fullName>
    </recommendedName>
</protein>
<feature type="signal peptide" evidence="1">
    <location>
        <begin position="1"/>
        <end position="20"/>
    </location>
</feature>
<reference evidence="2" key="2">
    <citation type="journal article" date="2021" name="PeerJ">
        <title>Extensive microbial diversity within the chicken gut microbiome revealed by metagenomics and culture.</title>
        <authorList>
            <person name="Gilroy R."/>
            <person name="Ravi A."/>
            <person name="Getino M."/>
            <person name="Pursley I."/>
            <person name="Horton D.L."/>
            <person name="Alikhan N.F."/>
            <person name="Baker D."/>
            <person name="Gharbi K."/>
            <person name="Hall N."/>
            <person name="Watson M."/>
            <person name="Adriaenssens E.M."/>
            <person name="Foster-Nyarko E."/>
            <person name="Jarju S."/>
            <person name="Secka A."/>
            <person name="Antonio M."/>
            <person name="Oren A."/>
            <person name="Chaudhuri R.R."/>
            <person name="La Ragione R."/>
            <person name="Hildebrand F."/>
            <person name="Pallen M.J."/>
        </authorList>
    </citation>
    <scope>NUCLEOTIDE SEQUENCE</scope>
    <source>
        <strain evidence="2">B2-16538</strain>
    </source>
</reference>
<comment type="caution">
    <text evidence="2">The sequence shown here is derived from an EMBL/GenBank/DDBJ whole genome shotgun (WGS) entry which is preliminary data.</text>
</comment>
<dbReference type="AlphaFoldDB" id="A0A9D9NSH9"/>
<reference evidence="2" key="1">
    <citation type="submission" date="2020-10" db="EMBL/GenBank/DDBJ databases">
        <authorList>
            <person name="Gilroy R."/>
        </authorList>
    </citation>
    <scope>NUCLEOTIDE SEQUENCE</scope>
    <source>
        <strain evidence="2">B2-16538</strain>
    </source>
</reference>
<sequence>MKYLLTLLASALSLCTTAIAQDYEPTTTWPYICRDFMEGDLVMGDGQQRNGLYNVCVLDSRLHFIDGELVKEASPADVLHVRLGQDRYINAGGRMMKVLAESEHGIVAEETLADLTRLNETGGAYGSSSSSMATTALSSISMGPRINISHMELKNSKSEGKILPLTSRIYLLVGMDIIYATRKDVSQTAGVDKDAFKLFCKEHKIKWKDPQSLLGVIDFLSGQKGGGL</sequence>
<accession>A0A9D9NSH9</accession>
<evidence type="ECO:0000256" key="1">
    <source>
        <dbReference type="SAM" id="SignalP"/>
    </source>
</evidence>
<evidence type="ECO:0008006" key="4">
    <source>
        <dbReference type="Google" id="ProtNLM"/>
    </source>
</evidence>
<organism evidence="2 3">
    <name type="scientific">Candidatus Cryptobacteroides excrementavium</name>
    <dbReference type="NCBI Taxonomy" id="2840759"/>
    <lineage>
        <taxon>Bacteria</taxon>
        <taxon>Pseudomonadati</taxon>
        <taxon>Bacteroidota</taxon>
        <taxon>Bacteroidia</taxon>
        <taxon>Bacteroidales</taxon>
        <taxon>Candidatus Cryptobacteroides</taxon>
    </lineage>
</organism>
<proteinExistence type="predicted"/>
<dbReference type="Proteomes" id="UP000823750">
    <property type="component" value="Unassembled WGS sequence"/>
</dbReference>
<evidence type="ECO:0000313" key="3">
    <source>
        <dbReference type="Proteomes" id="UP000823750"/>
    </source>
</evidence>
<dbReference type="EMBL" id="JADILX010000110">
    <property type="protein sequence ID" value="MBO8486243.1"/>
    <property type="molecule type" value="Genomic_DNA"/>
</dbReference>
<keyword evidence="1" id="KW-0732">Signal</keyword>
<evidence type="ECO:0000313" key="2">
    <source>
        <dbReference type="EMBL" id="MBO8486243.1"/>
    </source>
</evidence>
<name>A0A9D9NSH9_9BACT</name>
<feature type="chain" id="PRO_5039217618" description="Secreted protein" evidence="1">
    <location>
        <begin position="21"/>
        <end position="228"/>
    </location>
</feature>